<dbReference type="HAMAP" id="MF_00081">
    <property type="entry name" value="HrcA"/>
    <property type="match status" value="1"/>
</dbReference>
<dbReference type="RefSeq" id="WP_106647580.1">
    <property type="nucleotide sequence ID" value="NZ_BMGO01000001.1"/>
</dbReference>
<dbReference type="Proteomes" id="UP000232693">
    <property type="component" value="Chromosome"/>
</dbReference>
<comment type="similarity">
    <text evidence="1">Belongs to the HrcA family.</text>
</comment>
<dbReference type="KEGG" id="kpd:CW740_11225"/>
<dbReference type="InterPro" id="IPR029016">
    <property type="entry name" value="GAF-like_dom_sf"/>
</dbReference>
<accession>A0A2K9A7J8</accession>
<dbReference type="PIRSF" id="PIRSF005485">
    <property type="entry name" value="HrcA"/>
    <property type="match status" value="1"/>
</dbReference>
<keyword evidence="1" id="KW-0678">Repressor</keyword>
<keyword evidence="1" id="KW-0804">Transcription</keyword>
<keyword evidence="1" id="KW-0805">Transcription regulation</keyword>
<evidence type="ECO:0000256" key="1">
    <source>
        <dbReference type="HAMAP-Rule" id="MF_00081"/>
    </source>
</evidence>
<keyword evidence="3" id="KW-1185">Reference proteome</keyword>
<dbReference type="PANTHER" id="PTHR34824">
    <property type="entry name" value="HEAT-INDUCIBLE TRANSCRIPTION REPRESSOR HRCA"/>
    <property type="match status" value="1"/>
</dbReference>
<protein>
    <recommendedName>
        <fullName evidence="1">Heat-inducible transcription repressor HrcA</fullName>
    </recommendedName>
</protein>
<dbReference type="AlphaFoldDB" id="A0A2K9A7J8"/>
<dbReference type="SUPFAM" id="SSF55781">
    <property type="entry name" value="GAF domain-like"/>
    <property type="match status" value="1"/>
</dbReference>
<dbReference type="InterPro" id="IPR002571">
    <property type="entry name" value="HrcA"/>
</dbReference>
<sequence>MSKFDQRAQTLMKALVESYIATGQPVGSKRLLEQTGLAVSPATVRNVMQDLEAMGLLTAPHTSAGRIPTAQGVRVFVDQLLTVSNVEEVYLKQLQEQLGRASETGEMLASVSRMLSNMTNMAGLIRVPSRDVTRVKHVEFLPLSQNKILVILILDDGEVQNRVIQLDSEVSRDELQQASNYVNHHFAGKELNTVRQELLQELKSDRAQMDAMMASMMEVAEKGFSKDDNDDEVQVTGKSQLLNYTGDISDLKSLFDAFAEKTQMLTLLDKCLSADGVQLFIGEESGYDVFSQCSVVGAPYSIDGKAVGVLAVVGPTRMAYDKVIPMVDITAKLISSALKKDS</sequence>
<dbReference type="SUPFAM" id="SSF46785">
    <property type="entry name" value="Winged helix' DNA-binding domain"/>
    <property type="match status" value="1"/>
</dbReference>
<organism evidence="2 3">
    <name type="scientific">Kangiella profundi</name>
    <dbReference type="NCBI Taxonomy" id="1561924"/>
    <lineage>
        <taxon>Bacteria</taxon>
        <taxon>Pseudomonadati</taxon>
        <taxon>Pseudomonadota</taxon>
        <taxon>Gammaproteobacteria</taxon>
        <taxon>Kangiellales</taxon>
        <taxon>Kangiellaceae</taxon>
        <taxon>Kangiella</taxon>
    </lineage>
</organism>
<evidence type="ECO:0000313" key="3">
    <source>
        <dbReference type="Proteomes" id="UP000232693"/>
    </source>
</evidence>
<comment type="function">
    <text evidence="1">Negative regulator of class I heat shock genes (grpE-dnaK-dnaJ and groELS operons). Prevents heat-shock induction of these operons.</text>
</comment>
<dbReference type="InterPro" id="IPR036388">
    <property type="entry name" value="WH-like_DNA-bd_sf"/>
</dbReference>
<evidence type="ECO:0000313" key="2">
    <source>
        <dbReference type="EMBL" id="AUD79785.1"/>
    </source>
</evidence>
<dbReference type="InterPro" id="IPR036390">
    <property type="entry name" value="WH_DNA-bd_sf"/>
</dbReference>
<dbReference type="InterPro" id="IPR005104">
    <property type="entry name" value="WHTH_HrcA_DNA-bd"/>
</dbReference>
<dbReference type="PANTHER" id="PTHR34824:SF1">
    <property type="entry name" value="HEAT-INDUCIBLE TRANSCRIPTION REPRESSOR HRCA"/>
    <property type="match status" value="1"/>
</dbReference>
<keyword evidence="1" id="KW-0346">Stress response</keyword>
<dbReference type="GO" id="GO:0045892">
    <property type="term" value="P:negative regulation of DNA-templated transcription"/>
    <property type="evidence" value="ECO:0007669"/>
    <property type="project" value="UniProtKB-UniRule"/>
</dbReference>
<dbReference type="InterPro" id="IPR021153">
    <property type="entry name" value="HrcA_C"/>
</dbReference>
<dbReference type="NCBIfam" id="TIGR00331">
    <property type="entry name" value="hrcA"/>
    <property type="match status" value="1"/>
</dbReference>
<dbReference type="InterPro" id="IPR023120">
    <property type="entry name" value="WHTH_transcript_rep_HrcA_IDD"/>
</dbReference>
<dbReference type="GO" id="GO:0003677">
    <property type="term" value="F:DNA binding"/>
    <property type="evidence" value="ECO:0007669"/>
    <property type="project" value="InterPro"/>
</dbReference>
<dbReference type="Pfam" id="PF01628">
    <property type="entry name" value="HrcA"/>
    <property type="match status" value="1"/>
</dbReference>
<reference evidence="2 3" key="1">
    <citation type="submission" date="2017-12" db="EMBL/GenBank/DDBJ databases">
        <title>Kangiella profundi FT102 completed genome.</title>
        <authorList>
            <person name="Xu J."/>
            <person name="Wang J."/>
            <person name="Lu Y."/>
        </authorList>
    </citation>
    <scope>NUCLEOTIDE SEQUENCE [LARGE SCALE GENOMIC DNA]</scope>
    <source>
        <strain evidence="2 3">FT102</strain>
    </source>
</reference>
<dbReference type="Gene3D" id="3.30.390.60">
    <property type="entry name" value="Heat-inducible transcription repressor hrca homolog, domain 3"/>
    <property type="match status" value="1"/>
</dbReference>
<dbReference type="Gene3D" id="3.30.450.40">
    <property type="match status" value="1"/>
</dbReference>
<gene>
    <name evidence="1 2" type="primary">hrcA</name>
    <name evidence="2" type="ORF">CW740_11225</name>
</gene>
<dbReference type="EMBL" id="CP025120">
    <property type="protein sequence ID" value="AUD79785.1"/>
    <property type="molecule type" value="Genomic_DNA"/>
</dbReference>
<proteinExistence type="inferred from homology"/>
<name>A0A2K9A7J8_9GAMM</name>
<dbReference type="Gene3D" id="1.10.10.10">
    <property type="entry name" value="Winged helix-like DNA-binding domain superfamily/Winged helix DNA-binding domain"/>
    <property type="match status" value="1"/>
</dbReference>
<dbReference type="OrthoDB" id="9783139at2"/>
<dbReference type="Pfam" id="PF03444">
    <property type="entry name" value="WHD_HrcA"/>
    <property type="match status" value="1"/>
</dbReference>